<dbReference type="GO" id="GO:0003677">
    <property type="term" value="F:DNA binding"/>
    <property type="evidence" value="ECO:0007669"/>
    <property type="project" value="UniProtKB-KW"/>
</dbReference>
<evidence type="ECO:0000256" key="4">
    <source>
        <dbReference type="ARBA" id="ARBA00023172"/>
    </source>
</evidence>
<dbReference type="GO" id="GO:0006310">
    <property type="term" value="P:DNA recombination"/>
    <property type="evidence" value="ECO:0007669"/>
    <property type="project" value="UniProtKB-KW"/>
</dbReference>
<dbReference type="InterPro" id="IPR013762">
    <property type="entry name" value="Integrase-like_cat_sf"/>
</dbReference>
<evidence type="ECO:0000256" key="3">
    <source>
        <dbReference type="ARBA" id="ARBA00023125"/>
    </source>
</evidence>
<dbReference type="GO" id="GO:0015074">
    <property type="term" value="P:DNA integration"/>
    <property type="evidence" value="ECO:0007669"/>
    <property type="project" value="UniProtKB-KW"/>
</dbReference>
<keyword evidence="2" id="KW-0229">DNA integration</keyword>
<dbReference type="AlphaFoldDB" id="A0A2J7TCP1"/>
<name>A0A2J7TCP1_METSI</name>
<dbReference type="Gene3D" id="1.10.443.10">
    <property type="entry name" value="Intergrase catalytic core"/>
    <property type="match status" value="1"/>
</dbReference>
<keyword evidence="4" id="KW-0233">DNA recombination</keyword>
<organism evidence="5 6">
    <name type="scientific">Methylocella silvestris</name>
    <dbReference type="NCBI Taxonomy" id="199596"/>
    <lineage>
        <taxon>Bacteria</taxon>
        <taxon>Pseudomonadati</taxon>
        <taxon>Pseudomonadota</taxon>
        <taxon>Alphaproteobacteria</taxon>
        <taxon>Hyphomicrobiales</taxon>
        <taxon>Beijerinckiaceae</taxon>
        <taxon>Methylocella</taxon>
    </lineage>
</organism>
<dbReference type="SUPFAM" id="SSF56349">
    <property type="entry name" value="DNA breaking-rejoining enzymes"/>
    <property type="match status" value="1"/>
</dbReference>
<reference evidence="5 6" key="1">
    <citation type="submission" date="2017-10" db="EMBL/GenBank/DDBJ databases">
        <title>Genome announcement of Methylocella silvestris TVC from permafrost.</title>
        <authorList>
            <person name="Wang J."/>
            <person name="Geng K."/>
            <person name="Ul-Haque F."/>
            <person name="Crombie A.T."/>
            <person name="Street L.E."/>
            <person name="Wookey P.A."/>
            <person name="Murrell J.C."/>
            <person name="Pratscher J."/>
        </authorList>
    </citation>
    <scope>NUCLEOTIDE SEQUENCE [LARGE SCALE GENOMIC DNA]</scope>
    <source>
        <strain evidence="5 6">TVC</strain>
    </source>
</reference>
<dbReference type="InterPro" id="IPR050090">
    <property type="entry name" value="Tyrosine_recombinase_XerCD"/>
</dbReference>
<comment type="caution">
    <text evidence="5">The sequence shown here is derived from an EMBL/GenBank/DDBJ whole genome shotgun (WGS) entry which is preliminary data.</text>
</comment>
<evidence type="ECO:0000256" key="1">
    <source>
        <dbReference type="ARBA" id="ARBA00008857"/>
    </source>
</evidence>
<dbReference type="Gene3D" id="1.10.150.130">
    <property type="match status" value="1"/>
</dbReference>
<evidence type="ECO:0000256" key="2">
    <source>
        <dbReference type="ARBA" id="ARBA00022908"/>
    </source>
</evidence>
<accession>A0A2J7TCP1</accession>
<keyword evidence="3" id="KW-0238">DNA-binding</keyword>
<dbReference type="Proteomes" id="UP000236286">
    <property type="component" value="Unassembled WGS sequence"/>
</dbReference>
<evidence type="ECO:0000313" key="5">
    <source>
        <dbReference type="EMBL" id="PNG24525.1"/>
    </source>
</evidence>
<comment type="similarity">
    <text evidence="1">Belongs to the 'phage' integrase family.</text>
</comment>
<dbReference type="PANTHER" id="PTHR30349:SF41">
    <property type="entry name" value="INTEGRASE_RECOMBINASE PROTEIN MJ0367-RELATED"/>
    <property type="match status" value="1"/>
</dbReference>
<dbReference type="InterPro" id="IPR010998">
    <property type="entry name" value="Integrase_recombinase_N"/>
</dbReference>
<dbReference type="CDD" id="cd01184">
    <property type="entry name" value="INT_C_like_1"/>
    <property type="match status" value="1"/>
</dbReference>
<dbReference type="EMBL" id="PDZR01000030">
    <property type="protein sequence ID" value="PNG24525.1"/>
    <property type="molecule type" value="Genomic_DNA"/>
</dbReference>
<gene>
    <name evidence="5" type="ORF">CR492_18355</name>
</gene>
<sequence>MHTPYRHPKTKIFWVKGSVPAEVRDLPSYSGTKQFNRSLGTRNPKEVQAALAKVTLALRAEWDAQLAPPSPAPITLSEHQIRALAGRWHDQRLREEERQDQHQESLLAVLSTLEGEDAPDALFTRSGLVADAVDRLLKDEPVPCDEASRARLHGELLRQHKSLYRLLLRRAKGDHTAEVERFPEWKTAATPGTLATATVPLPPQPAAASQTTSQGLTVGELMDRYDADPKRLGIRERSKAGYAVIYRVLKELLGADKPVKAITREDCRQVRDVLLKLPPNYTKRFPRMTAKEAAEEASRKGVAPLAPGTVDGYLENLAAVFNWAVAEEYMERNPAKGLGTTGKVKAKDKRLPFTLDQLQAIFSAPLYTGCRDDEANYAAPGPNHPRRARFWVPLLSLWTGMRLNECCQLLTSDVRALDGVPCLFISEEVADGPREAGRGKPAPVKRVKTEAGERFVPIHPELIRIGFLKFAEKKRAARAERLFPELSASGEGYFSDAFSKWFSRFLASRNAKTSRTSFHSFRHCYRDAMTEARLGRNSVLLLGGWEGGKTDDGYGGKVRASFLLEEISKVAYPGLDLGHLRGEA</sequence>
<dbReference type="PANTHER" id="PTHR30349">
    <property type="entry name" value="PHAGE INTEGRASE-RELATED"/>
    <property type="match status" value="1"/>
</dbReference>
<evidence type="ECO:0000313" key="6">
    <source>
        <dbReference type="Proteomes" id="UP000236286"/>
    </source>
</evidence>
<proteinExistence type="inferred from homology"/>
<dbReference type="InterPro" id="IPR011010">
    <property type="entry name" value="DNA_brk_join_enz"/>
</dbReference>
<protein>
    <submittedName>
        <fullName evidence="5">Uncharacterized protein</fullName>
    </submittedName>
</protein>